<dbReference type="Gramene" id="OMO59183">
    <property type="protein sequence ID" value="OMO59183"/>
    <property type="gene ID" value="CCACVL1_25017"/>
</dbReference>
<sequence length="46" mass="5450">AIMLATTIVRKDGEHIEVTAQFHRFFQTLQSCYRQTRIPQTLQIMQ</sequence>
<dbReference type="Proteomes" id="UP000188268">
    <property type="component" value="Unassembled WGS sequence"/>
</dbReference>
<comment type="caution">
    <text evidence="1">The sequence shown here is derived from an EMBL/GenBank/DDBJ whole genome shotgun (WGS) entry which is preliminary data.</text>
</comment>
<evidence type="ECO:0000313" key="2">
    <source>
        <dbReference type="Proteomes" id="UP000188268"/>
    </source>
</evidence>
<reference evidence="1 2" key="1">
    <citation type="submission" date="2013-09" db="EMBL/GenBank/DDBJ databases">
        <title>Corchorus capsularis genome sequencing.</title>
        <authorList>
            <person name="Alam M."/>
            <person name="Haque M.S."/>
            <person name="Islam M.S."/>
            <person name="Emdad E.M."/>
            <person name="Islam M.M."/>
            <person name="Ahmed B."/>
            <person name="Halim A."/>
            <person name="Hossen Q.M.M."/>
            <person name="Hossain M.Z."/>
            <person name="Ahmed R."/>
            <person name="Khan M.M."/>
            <person name="Islam R."/>
            <person name="Rashid M.M."/>
            <person name="Khan S.A."/>
            <person name="Rahman M.S."/>
            <person name="Alam M."/>
        </authorList>
    </citation>
    <scope>NUCLEOTIDE SEQUENCE [LARGE SCALE GENOMIC DNA]</scope>
    <source>
        <strain evidence="2">cv. CVL-1</strain>
        <tissue evidence="1">Whole seedling</tissue>
    </source>
</reference>
<feature type="non-terminal residue" evidence="1">
    <location>
        <position position="1"/>
    </location>
</feature>
<name>A0A1R3GM67_COCAP</name>
<dbReference type="AlphaFoldDB" id="A0A1R3GM67"/>
<organism evidence="1 2">
    <name type="scientific">Corchorus capsularis</name>
    <name type="common">Jute</name>
    <dbReference type="NCBI Taxonomy" id="210143"/>
    <lineage>
        <taxon>Eukaryota</taxon>
        <taxon>Viridiplantae</taxon>
        <taxon>Streptophyta</taxon>
        <taxon>Embryophyta</taxon>
        <taxon>Tracheophyta</taxon>
        <taxon>Spermatophyta</taxon>
        <taxon>Magnoliopsida</taxon>
        <taxon>eudicotyledons</taxon>
        <taxon>Gunneridae</taxon>
        <taxon>Pentapetalae</taxon>
        <taxon>rosids</taxon>
        <taxon>malvids</taxon>
        <taxon>Malvales</taxon>
        <taxon>Malvaceae</taxon>
        <taxon>Grewioideae</taxon>
        <taxon>Apeibeae</taxon>
        <taxon>Corchorus</taxon>
    </lineage>
</organism>
<proteinExistence type="predicted"/>
<gene>
    <name evidence="1" type="ORF">CCACVL1_25017</name>
</gene>
<protein>
    <submittedName>
        <fullName evidence="1">Uncharacterized protein</fullName>
    </submittedName>
</protein>
<evidence type="ECO:0000313" key="1">
    <source>
        <dbReference type="EMBL" id="OMO59183.1"/>
    </source>
</evidence>
<accession>A0A1R3GM67</accession>
<dbReference type="EMBL" id="AWWV01014015">
    <property type="protein sequence ID" value="OMO59183.1"/>
    <property type="molecule type" value="Genomic_DNA"/>
</dbReference>
<keyword evidence="2" id="KW-1185">Reference proteome</keyword>